<dbReference type="EMBL" id="LJPM01000153">
    <property type="protein sequence ID" value="KPW23254.1"/>
    <property type="molecule type" value="Genomic_DNA"/>
</dbReference>
<dbReference type="PROSITE" id="PS01124">
    <property type="entry name" value="HTH_ARAC_FAMILY_2"/>
    <property type="match status" value="1"/>
</dbReference>
<dbReference type="SUPFAM" id="SSF46689">
    <property type="entry name" value="Homeodomain-like"/>
    <property type="match status" value="2"/>
</dbReference>
<feature type="domain" description="HTH araC/xylS-type" evidence="3">
    <location>
        <begin position="211"/>
        <end position="309"/>
    </location>
</feature>
<evidence type="ECO:0000256" key="2">
    <source>
        <dbReference type="ARBA" id="ARBA00023163"/>
    </source>
</evidence>
<dbReference type="AlphaFoldDB" id="A0A0N8QET1"/>
<dbReference type="InterPro" id="IPR009594">
    <property type="entry name" value="Tscrpt_reg_HTH_AraC_N"/>
</dbReference>
<dbReference type="SMART" id="SM00342">
    <property type="entry name" value="HTH_ARAC"/>
    <property type="match status" value="1"/>
</dbReference>
<sequence length="313" mass="34296">MAHFKAATDKTGQGAFSPLVGNDTRRLAHAVSQVARSDGDYETVIPGLSLHRRHKLTMPLHCIYGLGIGLTLQGRKQVVVGDEVVTYSPGQSMVTSVDLPVISNVVQASVAEPFLGMMLIFDGTTVVQIAERLQLSQRIKDDGFKPLTVNDLDEGVLGALERLIALIDEPELISSVAPLIKEEIIIRLLNGAHGPQMLHVVSAGSPSQHIAKAVAWLKLNFRKTLRMDDLAAAAHMSPSTFRQHFRAVTGMSPLQYQKQLRLQAARHLMLSENVDASSAGGLVGYESSSQFSREYSRLFGEPPQRDIKRMRLQ</sequence>
<dbReference type="InterPro" id="IPR018060">
    <property type="entry name" value="HTH_AraC"/>
</dbReference>
<dbReference type="PATRIC" id="fig|199198.5.peg.980"/>
<dbReference type="Gene3D" id="1.10.10.60">
    <property type="entry name" value="Homeodomain-like"/>
    <property type="match status" value="1"/>
</dbReference>
<keyword evidence="1" id="KW-0805">Transcription regulation</keyword>
<organism evidence="4 5">
    <name type="scientific">Pseudomonas syringae pv. aceris</name>
    <dbReference type="NCBI Taxonomy" id="199198"/>
    <lineage>
        <taxon>Bacteria</taxon>
        <taxon>Pseudomonadati</taxon>
        <taxon>Pseudomonadota</taxon>
        <taxon>Gammaproteobacteria</taxon>
        <taxon>Pseudomonadales</taxon>
        <taxon>Pseudomonadaceae</taxon>
        <taxon>Pseudomonas</taxon>
        <taxon>Pseudomonas syringae</taxon>
    </lineage>
</organism>
<name>A0A0N8QET1_PSESX</name>
<proteinExistence type="predicted"/>
<dbReference type="PANTHER" id="PTHR43436">
    <property type="entry name" value="ARAC-FAMILY TRANSCRIPTIONAL REGULATOR"/>
    <property type="match status" value="1"/>
</dbReference>
<accession>A0A0N8QET1</accession>
<dbReference type="Pfam" id="PF12833">
    <property type="entry name" value="HTH_18"/>
    <property type="match status" value="1"/>
</dbReference>
<evidence type="ECO:0000256" key="1">
    <source>
        <dbReference type="ARBA" id="ARBA00023015"/>
    </source>
</evidence>
<reference evidence="4 5" key="1">
    <citation type="submission" date="2015-09" db="EMBL/GenBank/DDBJ databases">
        <title>Genome announcement of multiple Pseudomonas syringae strains.</title>
        <authorList>
            <person name="Thakur S."/>
            <person name="Wang P.W."/>
            <person name="Gong Y."/>
            <person name="Weir B.S."/>
            <person name="Guttman D.S."/>
        </authorList>
    </citation>
    <scope>NUCLEOTIDE SEQUENCE [LARGE SCALE GENOMIC DNA]</scope>
    <source>
        <strain evidence="4 5">ICMP2802</strain>
    </source>
</reference>
<dbReference type="GO" id="GO:0003700">
    <property type="term" value="F:DNA-binding transcription factor activity"/>
    <property type="evidence" value="ECO:0007669"/>
    <property type="project" value="InterPro"/>
</dbReference>
<dbReference type="Pfam" id="PF06719">
    <property type="entry name" value="AraC_N"/>
    <property type="match status" value="1"/>
</dbReference>
<dbReference type="GO" id="GO:0043565">
    <property type="term" value="F:sequence-specific DNA binding"/>
    <property type="evidence" value="ECO:0007669"/>
    <property type="project" value="InterPro"/>
</dbReference>
<keyword evidence="2" id="KW-0804">Transcription</keyword>
<evidence type="ECO:0000313" key="5">
    <source>
        <dbReference type="Proteomes" id="UP000050297"/>
    </source>
</evidence>
<dbReference type="RefSeq" id="WP_003402567.1">
    <property type="nucleotide sequence ID" value="NZ_LJPM01000153.1"/>
</dbReference>
<dbReference type="PANTHER" id="PTHR43436:SF1">
    <property type="entry name" value="TRANSCRIPTIONAL REGULATORY PROTEIN"/>
    <property type="match status" value="1"/>
</dbReference>
<evidence type="ECO:0000313" key="4">
    <source>
        <dbReference type="EMBL" id="KPW23254.1"/>
    </source>
</evidence>
<comment type="caution">
    <text evidence="4">The sequence shown here is derived from an EMBL/GenBank/DDBJ whole genome shotgun (WGS) entry which is preliminary data.</text>
</comment>
<gene>
    <name evidence="4" type="ORF">ALO91_101351</name>
</gene>
<dbReference type="InterPro" id="IPR009057">
    <property type="entry name" value="Homeodomain-like_sf"/>
</dbReference>
<dbReference type="GeneID" id="61792860"/>
<protein>
    <submittedName>
        <fullName evidence="4">Transcriptional regulator, AraC family</fullName>
    </submittedName>
</protein>
<evidence type="ECO:0000259" key="3">
    <source>
        <dbReference type="PROSITE" id="PS01124"/>
    </source>
</evidence>
<dbReference type="Proteomes" id="UP000050297">
    <property type="component" value="Unassembled WGS sequence"/>
</dbReference>